<feature type="transmembrane region" description="Helical" evidence="1">
    <location>
        <begin position="147"/>
        <end position="169"/>
    </location>
</feature>
<gene>
    <name evidence="3" type="ORF">CHIRRI_LOCUS8914</name>
</gene>
<feature type="transmembrane region" description="Helical" evidence="1">
    <location>
        <begin position="1030"/>
        <end position="1048"/>
    </location>
</feature>
<feature type="transmembrane region" description="Helical" evidence="1">
    <location>
        <begin position="1167"/>
        <end position="1190"/>
    </location>
</feature>
<reference evidence="3" key="2">
    <citation type="submission" date="2022-10" db="EMBL/GenBank/DDBJ databases">
        <authorList>
            <consortium name="ENA_rothamsted_submissions"/>
            <consortium name="culmorum"/>
            <person name="King R."/>
        </authorList>
    </citation>
    <scope>NUCLEOTIDE SEQUENCE</scope>
</reference>
<protein>
    <recommendedName>
        <fullName evidence="2">Nose resistant-to-fluoxetine protein N-terminal domain-containing protein</fullName>
    </recommendedName>
</protein>
<dbReference type="InterPro" id="IPR002656">
    <property type="entry name" value="Acyl_transf_3_dom"/>
</dbReference>
<evidence type="ECO:0000313" key="4">
    <source>
        <dbReference type="Proteomes" id="UP001153620"/>
    </source>
</evidence>
<keyword evidence="1" id="KW-0812">Transmembrane</keyword>
<evidence type="ECO:0000256" key="1">
    <source>
        <dbReference type="SAM" id="Phobius"/>
    </source>
</evidence>
<dbReference type="Proteomes" id="UP001153620">
    <property type="component" value="Chromosome 2"/>
</dbReference>
<dbReference type="InterPro" id="IPR052728">
    <property type="entry name" value="O2_lipid_transport_reg"/>
</dbReference>
<feature type="transmembrane region" description="Helical" evidence="1">
    <location>
        <begin position="763"/>
        <end position="785"/>
    </location>
</feature>
<feature type="transmembrane region" description="Helical" evidence="1">
    <location>
        <begin position="382"/>
        <end position="402"/>
    </location>
</feature>
<dbReference type="Pfam" id="PF01757">
    <property type="entry name" value="Acyl_transf_3"/>
    <property type="match status" value="2"/>
</dbReference>
<feature type="transmembrane region" description="Helical" evidence="1">
    <location>
        <begin position="241"/>
        <end position="270"/>
    </location>
</feature>
<dbReference type="EMBL" id="OU895878">
    <property type="protein sequence ID" value="CAG9806049.1"/>
    <property type="molecule type" value="Genomic_DNA"/>
</dbReference>
<keyword evidence="1" id="KW-0472">Membrane</keyword>
<feature type="transmembrane region" description="Helical" evidence="1">
    <location>
        <begin position="481"/>
        <end position="500"/>
    </location>
</feature>
<dbReference type="OrthoDB" id="118951at2759"/>
<keyword evidence="4" id="KW-1185">Reference proteome</keyword>
<feature type="transmembrane region" description="Helical" evidence="1">
    <location>
        <begin position="819"/>
        <end position="837"/>
    </location>
</feature>
<feature type="transmembrane region" description="Helical" evidence="1">
    <location>
        <begin position="203"/>
        <end position="221"/>
    </location>
</feature>
<dbReference type="GO" id="GO:0016747">
    <property type="term" value="F:acyltransferase activity, transferring groups other than amino-acyl groups"/>
    <property type="evidence" value="ECO:0007669"/>
    <property type="project" value="InterPro"/>
</dbReference>
<feature type="transmembrane region" description="Helical" evidence="1">
    <location>
        <begin position="1138"/>
        <end position="1155"/>
    </location>
</feature>
<dbReference type="Pfam" id="PF20146">
    <property type="entry name" value="NRF"/>
    <property type="match status" value="2"/>
</dbReference>
<keyword evidence="1" id="KW-1133">Transmembrane helix</keyword>
<feature type="transmembrane region" description="Helical" evidence="1">
    <location>
        <begin position="1068"/>
        <end position="1085"/>
    </location>
</feature>
<reference evidence="3" key="1">
    <citation type="submission" date="2022-01" db="EMBL/GenBank/DDBJ databases">
        <authorList>
            <person name="King R."/>
        </authorList>
    </citation>
    <scope>NUCLEOTIDE SEQUENCE</scope>
</reference>
<dbReference type="PANTHER" id="PTHR11161:SF12">
    <property type="entry name" value="ACYLTRANSFERASE 3 DOMAIN-CONTAINING PROTEIN-RELATED"/>
    <property type="match status" value="1"/>
</dbReference>
<feature type="transmembrane region" description="Helical" evidence="1">
    <location>
        <begin position="998"/>
        <end position="1018"/>
    </location>
</feature>
<dbReference type="PANTHER" id="PTHR11161">
    <property type="entry name" value="O-ACYLTRANSFERASE"/>
    <property type="match status" value="1"/>
</dbReference>
<feature type="transmembrane region" description="Helical" evidence="1">
    <location>
        <begin position="857"/>
        <end position="889"/>
    </location>
</feature>
<name>A0A9N9WRE9_9DIPT</name>
<accession>A0A9N9WRE9</accession>
<feature type="transmembrane region" description="Helical" evidence="1">
    <location>
        <begin position="521"/>
        <end position="538"/>
    </location>
</feature>
<dbReference type="AlphaFoldDB" id="A0A9N9WRE9"/>
<dbReference type="InterPro" id="IPR006621">
    <property type="entry name" value="Nose-resist-to-fluoxetine_N"/>
</dbReference>
<feature type="transmembrane region" description="Helical" evidence="1">
    <location>
        <begin position="550"/>
        <end position="573"/>
    </location>
</feature>
<feature type="transmembrane region" description="Helical" evidence="1">
    <location>
        <begin position="971"/>
        <end position="991"/>
    </location>
</feature>
<organism evidence="3 4">
    <name type="scientific">Chironomus riparius</name>
    <dbReference type="NCBI Taxonomy" id="315576"/>
    <lineage>
        <taxon>Eukaryota</taxon>
        <taxon>Metazoa</taxon>
        <taxon>Ecdysozoa</taxon>
        <taxon>Arthropoda</taxon>
        <taxon>Hexapoda</taxon>
        <taxon>Insecta</taxon>
        <taxon>Pterygota</taxon>
        <taxon>Neoptera</taxon>
        <taxon>Endopterygota</taxon>
        <taxon>Diptera</taxon>
        <taxon>Nematocera</taxon>
        <taxon>Chironomoidea</taxon>
        <taxon>Chironomidae</taxon>
        <taxon>Chironominae</taxon>
        <taxon>Chironomus</taxon>
    </lineage>
</organism>
<feature type="transmembrane region" description="Helical" evidence="1">
    <location>
        <begin position="1097"/>
        <end position="1117"/>
    </location>
</feature>
<feature type="transmembrane region" description="Helical" evidence="1">
    <location>
        <begin position="910"/>
        <end position="929"/>
    </location>
</feature>
<sequence length="1203" mass="140952">MSSCELQLNFINESLTNQLAWAMDFSNFSSRSATKFMHRTIGHYEECVKFKYDAGNRRIGTIRGQYCTLVPKSLSEDLPDVELPEWSGKFLEPSREYIFESGICVPDTCSNAELTTFLSPTLTKVGIRSKHFLCQTDKAYPLHTLDFFIIITLALLCTTIIVSTIYDILKRKNPNQINKCYSALSLYTNTKELLQIDYSKSNNVIYCMHGLRVLSAIWVIASHRLQRRDLYMSFWDQPKNIFGIIILEIIYKVGYAVDIFFLLSSILVTYSCLRAFEKKKMNLSKFYISRYLRYVPSMMILILFVISSFPILLIDGPVIRYFYDVAWKCHRYWWSSLLLLQTYVNVDNICLGHTWYLNTDFQLYVVSPFFIYVAWKLGFKSFWIFGAILAVDQIAIFFMTFFDVIKYRLVYRHMHFRLGQWLIGVALGYLMYRFKNDSDQISISKKVQRICWIVLSSALVSQEVCIYLVKNKLYKDFYYATYRIIFTCFVGWMIFSFHYLKSGSVIRWFLSHPLWQPLSKLSLSIYLVHDVYIIMSVSNTKELSHYEMSWFMHIFAGDILMSILYGALMYLLFEAPIAKLSSGDAWVETISLLTYEVLCLVDLKEYKMAFNDWLCDLQLDYFNASLSKREFWAMRMLDMYAKLPPGILHRNVRQFGLFNECLNLKHIATDENVGLIQGQYCTITYVSSSNGLPIDNDRLVWKDIGLLARSRNLRFESGICVPETCSEDRARIYANSILKNADLTAVATFCQQNEDIVLSALDYVMLVMLALLVLIIITSTIYEVWTKKQSHESKKVFTAFSLNTNIKELLHIDYRKSRNIIACMHGMRALAAFWIISGHRIFRDSRYMSRPINPNNIAATATLALLMTVDYAVDIFFLLSAILVAQSCLRALDGKKLNLGKIYLNRYMRYTPSVFVLLLFMLTFLPYALVNGPSIRLLTTNVERCQKYWWSTILMIQNYVNVDQICLGHVWYLNVDIQLYLMSPIFIYIAWKLRYKSFWIFGAILAAVQISIFFVRFYDTVKEEVVYRQTHFRIGQWLVGISLGYVMYQMKDETSEYRIRKRVRYTCWFLTASALISTEIYYQLLRTEPFPRAFYEATHRIIFTCFVGWMIFSFHYLKSGNIFRKFLSHPLWQPISKLSLSIYLVHDIYIIMSVSNIKDLSYFDMSWMLHIIAGDILMTILYSVLLYLLIEAPISKLLNYYLK</sequence>
<proteinExistence type="predicted"/>
<evidence type="ECO:0000259" key="2">
    <source>
        <dbReference type="SMART" id="SM00703"/>
    </source>
</evidence>
<evidence type="ECO:0000313" key="3">
    <source>
        <dbReference type="EMBL" id="CAG9806049.1"/>
    </source>
</evidence>
<feature type="transmembrane region" description="Helical" evidence="1">
    <location>
        <begin position="291"/>
        <end position="314"/>
    </location>
</feature>
<dbReference type="SMART" id="SM00703">
    <property type="entry name" value="NRF"/>
    <property type="match status" value="1"/>
</dbReference>
<feature type="domain" description="Nose resistant-to-fluoxetine protein N-terminal" evidence="2">
    <location>
        <begin position="612"/>
        <end position="752"/>
    </location>
</feature>